<dbReference type="SMART" id="SM00112">
    <property type="entry name" value="CA"/>
    <property type="match status" value="3"/>
</dbReference>
<feature type="domain" description="Cadherin" evidence="7">
    <location>
        <begin position="90"/>
        <end position="185"/>
    </location>
</feature>
<dbReference type="CDD" id="cd11304">
    <property type="entry name" value="Cadherin_repeat"/>
    <property type="match status" value="4"/>
</dbReference>
<dbReference type="VEuPathDB" id="VectorBase:PPAPM1_010410"/>
<dbReference type="VEuPathDB" id="VectorBase:PPAI003058"/>
<dbReference type="PROSITE" id="PS00232">
    <property type="entry name" value="CADHERIN_1"/>
    <property type="match status" value="2"/>
</dbReference>
<evidence type="ECO:0000256" key="6">
    <source>
        <dbReference type="ARBA" id="ARBA00023136"/>
    </source>
</evidence>
<accession>A0A1B0D6E9</accession>
<dbReference type="InterPro" id="IPR015919">
    <property type="entry name" value="Cadherin-like_sf"/>
</dbReference>
<dbReference type="InterPro" id="IPR002126">
    <property type="entry name" value="Cadherin-like_dom"/>
</dbReference>
<keyword evidence="4" id="KW-0106">Calcium</keyword>
<dbReference type="FunFam" id="2.60.40.60:FF:000100">
    <property type="entry name" value="protocadherin Fat 2"/>
    <property type="match status" value="1"/>
</dbReference>
<dbReference type="GO" id="GO:0005886">
    <property type="term" value="C:plasma membrane"/>
    <property type="evidence" value="ECO:0007669"/>
    <property type="project" value="InterPro"/>
</dbReference>
<evidence type="ECO:0000256" key="4">
    <source>
        <dbReference type="ARBA" id="ARBA00022837"/>
    </source>
</evidence>
<protein>
    <recommendedName>
        <fullName evidence="7">Cadherin domain-containing protein</fullName>
    </recommendedName>
</protein>
<dbReference type="PRINTS" id="PR00205">
    <property type="entry name" value="CADHERIN"/>
</dbReference>
<evidence type="ECO:0000259" key="7">
    <source>
        <dbReference type="PROSITE" id="PS50268"/>
    </source>
</evidence>
<proteinExistence type="predicted"/>
<dbReference type="PANTHER" id="PTHR24026:SF125">
    <property type="entry name" value="FAT-LIKE CADHERIN-RELATED TUMOR SUPPRESSOR HOMOLOG"/>
    <property type="match status" value="1"/>
</dbReference>
<keyword evidence="3" id="KW-0677">Repeat</keyword>
<comment type="subcellular location">
    <subcellularLocation>
        <location evidence="1">Membrane</location>
    </subcellularLocation>
</comment>
<evidence type="ECO:0000256" key="3">
    <source>
        <dbReference type="ARBA" id="ARBA00022737"/>
    </source>
</evidence>
<keyword evidence="6" id="KW-0472">Membrane</keyword>
<reference evidence="8" key="1">
    <citation type="submission" date="2022-08" db="UniProtKB">
        <authorList>
            <consortium name="EnsemblMetazoa"/>
        </authorList>
    </citation>
    <scope>IDENTIFICATION</scope>
    <source>
        <strain evidence="8">Israel</strain>
    </source>
</reference>
<name>A0A1B0D6E9_PHLPP</name>
<dbReference type="FunFam" id="2.60.40.60:FF:000041">
    <property type="entry name" value="FAT atypical cadherin 1"/>
    <property type="match status" value="1"/>
</dbReference>
<dbReference type="Proteomes" id="UP000092462">
    <property type="component" value="Unassembled WGS sequence"/>
</dbReference>
<dbReference type="PROSITE" id="PS50268">
    <property type="entry name" value="CADHERIN_2"/>
    <property type="match status" value="4"/>
</dbReference>
<dbReference type="SUPFAM" id="SSF49313">
    <property type="entry name" value="Cadherin-like"/>
    <property type="match status" value="4"/>
</dbReference>
<feature type="domain" description="Cadherin" evidence="7">
    <location>
        <begin position="186"/>
        <end position="291"/>
    </location>
</feature>
<dbReference type="AlphaFoldDB" id="A0A1B0D6E9"/>
<dbReference type="Gene3D" id="2.60.40.60">
    <property type="entry name" value="Cadherins"/>
    <property type="match status" value="4"/>
</dbReference>
<dbReference type="Pfam" id="PF00028">
    <property type="entry name" value="Cadherin"/>
    <property type="match status" value="4"/>
</dbReference>
<feature type="domain" description="Cadherin" evidence="7">
    <location>
        <begin position="292"/>
        <end position="364"/>
    </location>
</feature>
<feature type="domain" description="Cadherin" evidence="7">
    <location>
        <begin position="1"/>
        <end position="89"/>
    </location>
</feature>
<organism evidence="8 9">
    <name type="scientific">Phlebotomus papatasi</name>
    <name type="common">Sandfly</name>
    <dbReference type="NCBI Taxonomy" id="29031"/>
    <lineage>
        <taxon>Eukaryota</taxon>
        <taxon>Metazoa</taxon>
        <taxon>Ecdysozoa</taxon>
        <taxon>Arthropoda</taxon>
        <taxon>Hexapoda</taxon>
        <taxon>Insecta</taxon>
        <taxon>Pterygota</taxon>
        <taxon>Neoptera</taxon>
        <taxon>Endopterygota</taxon>
        <taxon>Diptera</taxon>
        <taxon>Nematocera</taxon>
        <taxon>Psychodoidea</taxon>
        <taxon>Psychodidae</taxon>
        <taxon>Phlebotomus</taxon>
        <taxon>Phlebotomus</taxon>
    </lineage>
</organism>
<keyword evidence="9" id="KW-1185">Reference proteome</keyword>
<evidence type="ECO:0000313" key="9">
    <source>
        <dbReference type="Proteomes" id="UP000092462"/>
    </source>
</evidence>
<evidence type="ECO:0000256" key="1">
    <source>
        <dbReference type="ARBA" id="ARBA00004370"/>
    </source>
</evidence>
<dbReference type="GO" id="GO:0007156">
    <property type="term" value="P:homophilic cell adhesion via plasma membrane adhesion molecules"/>
    <property type="evidence" value="ECO:0007669"/>
    <property type="project" value="InterPro"/>
</dbReference>
<dbReference type="EMBL" id="AJVK01025957">
    <property type="status" value="NOT_ANNOTATED_CDS"/>
    <property type="molecule type" value="Genomic_DNA"/>
</dbReference>
<evidence type="ECO:0000313" key="8">
    <source>
        <dbReference type="EnsemblMetazoa" id="PPAI003058-PA"/>
    </source>
</evidence>
<evidence type="ECO:0000256" key="5">
    <source>
        <dbReference type="ARBA" id="ARBA00022989"/>
    </source>
</evidence>
<dbReference type="InterPro" id="IPR020894">
    <property type="entry name" value="Cadherin_CS"/>
</dbReference>
<dbReference type="PANTHER" id="PTHR24026">
    <property type="entry name" value="FAT ATYPICAL CADHERIN-RELATED"/>
    <property type="match status" value="1"/>
</dbReference>
<dbReference type="GO" id="GO:0005509">
    <property type="term" value="F:calcium ion binding"/>
    <property type="evidence" value="ECO:0007669"/>
    <property type="project" value="UniProtKB-UniRule"/>
</dbReference>
<keyword evidence="2" id="KW-0812">Transmembrane</keyword>
<sequence>MFLQVLAIDRDTGDNGRVTYALKSGKGKAKFRMDPDTGIVYAAKNLEVDTEFDLLVRAEDNGVPKRAQTTRVSVLVVNVPTESQHAPHVKHPEQHVEVTESDQPGFLVTLIQAADEDDDSLWYDIVSGDDRNEFFIGRDNGNVLLLDWEIQREYNLTISVTDGVHVSHAFLYVTVLDINDHRPEFSQSIYRVNVSESVEDGTEILQLQATDADADKKLFYSLHAAQDPSSLKMFRVDAVTGGVFLVQKLDREMLKEHVLVVIVRDRGTPAKKNYARVVITVIDYNDHAPEFTTRIVQGKVFETASIGSMVVQLYATDRDLGDNAKITYSIVSGNIGSVFSVDGQMGVIAVAKELDMTSVSEYMLQ</sequence>
<dbReference type="EnsemblMetazoa" id="PPAI003058-RA">
    <property type="protein sequence ID" value="PPAI003058-PA"/>
    <property type="gene ID" value="PPAI003058"/>
</dbReference>
<dbReference type="EMBL" id="AJVK01025958">
    <property type="status" value="NOT_ANNOTATED_CDS"/>
    <property type="molecule type" value="Genomic_DNA"/>
</dbReference>
<evidence type="ECO:0000256" key="2">
    <source>
        <dbReference type="ARBA" id="ARBA00022692"/>
    </source>
</evidence>
<keyword evidence="5" id="KW-1133">Transmembrane helix</keyword>